<dbReference type="KEGG" id="hpaa:E5Q53_01810"/>
<dbReference type="Proteomes" id="UP000323974">
    <property type="component" value="Chromosome"/>
</dbReference>
<dbReference type="Pfam" id="PF13356">
    <property type="entry name" value="Arm-DNA-bind_3"/>
    <property type="match status" value="1"/>
</dbReference>
<feature type="domain" description="Integrase DNA-binding" evidence="3">
    <location>
        <begin position="8"/>
        <end position="96"/>
    </location>
</feature>
<evidence type="ECO:0000313" key="4">
    <source>
        <dbReference type="EMBL" id="QEN11780.1"/>
    </source>
</evidence>
<reference evidence="4 5" key="1">
    <citation type="submission" date="2019-04" db="EMBL/GenBank/DDBJ databases">
        <title>Complete Genome and Methylome Analysis of Haemophilus haemolyticus NEB129.</title>
        <authorList>
            <person name="Fomenkov A."/>
            <person name="Roberts R.J."/>
            <person name="Anton B.P."/>
            <person name="Vincze T."/>
        </authorList>
    </citation>
    <scope>NUCLEOTIDE SEQUENCE [LARGE SCALE GENOMIC DNA]</scope>
    <source>
        <strain evidence="4 5">NEB129</strain>
    </source>
</reference>
<dbReference type="EMBL" id="CP038817">
    <property type="protein sequence ID" value="QEN11780.1"/>
    <property type="molecule type" value="Genomic_DNA"/>
</dbReference>
<dbReference type="GeneID" id="78223825"/>
<dbReference type="PANTHER" id="PTHR30629:SF6">
    <property type="entry name" value="PROPHAGE INTEGRASE INTA-RELATED"/>
    <property type="match status" value="1"/>
</dbReference>
<dbReference type="GO" id="GO:0015074">
    <property type="term" value="P:DNA integration"/>
    <property type="evidence" value="ECO:0007669"/>
    <property type="project" value="UniProtKB-KW"/>
</dbReference>
<gene>
    <name evidence="4" type="ORF">E5Q53_01810</name>
</gene>
<evidence type="ECO:0000256" key="2">
    <source>
        <dbReference type="ARBA" id="ARBA00022908"/>
    </source>
</evidence>
<protein>
    <submittedName>
        <fullName evidence="4">DUF4102 domain-containing protein</fullName>
    </submittedName>
</protein>
<comment type="similarity">
    <text evidence="1">Belongs to the 'phage' integrase family.</text>
</comment>
<accession>A0AAE6JSD7</accession>
<dbReference type="InterPro" id="IPR050808">
    <property type="entry name" value="Phage_Integrase"/>
</dbReference>
<dbReference type="Gene3D" id="3.30.160.390">
    <property type="entry name" value="Integrase, DNA-binding domain"/>
    <property type="match status" value="1"/>
</dbReference>
<evidence type="ECO:0000259" key="3">
    <source>
        <dbReference type="Pfam" id="PF13356"/>
    </source>
</evidence>
<sequence>MARITKPLTNTEIEKAKPRDKDYTLSDGQGLYLLIKFNGSKLWRFNYYQPFTNPKKRVLLGVGKYPDIFLAQARERRAEDLALLVQNVDPQSHRKQVELNNQLTKVQIFYDQIQFSFQTTSHRILSSKW</sequence>
<dbReference type="AlphaFoldDB" id="A0AAE6JSD7"/>
<evidence type="ECO:0000313" key="5">
    <source>
        <dbReference type="Proteomes" id="UP000323974"/>
    </source>
</evidence>
<dbReference type="InterPro" id="IPR038488">
    <property type="entry name" value="Integrase_DNA-bd_sf"/>
</dbReference>
<evidence type="ECO:0000256" key="1">
    <source>
        <dbReference type="ARBA" id="ARBA00008857"/>
    </source>
</evidence>
<dbReference type="RefSeq" id="WP_078208079.1">
    <property type="nucleotide sequence ID" value="NZ_CP038817.1"/>
</dbReference>
<name>A0AAE6JSD7_HAEPH</name>
<keyword evidence="2" id="KW-0229">DNA integration</keyword>
<proteinExistence type="inferred from homology"/>
<dbReference type="PANTHER" id="PTHR30629">
    <property type="entry name" value="PROPHAGE INTEGRASE"/>
    <property type="match status" value="1"/>
</dbReference>
<organism evidence="4 5">
    <name type="scientific">Haemophilus parahaemolyticus</name>
    <dbReference type="NCBI Taxonomy" id="735"/>
    <lineage>
        <taxon>Bacteria</taxon>
        <taxon>Pseudomonadati</taxon>
        <taxon>Pseudomonadota</taxon>
        <taxon>Gammaproteobacteria</taxon>
        <taxon>Pasteurellales</taxon>
        <taxon>Pasteurellaceae</taxon>
        <taxon>Haemophilus</taxon>
    </lineage>
</organism>
<dbReference type="InterPro" id="IPR025166">
    <property type="entry name" value="Integrase_DNA_bind_dom"/>
</dbReference>